<dbReference type="Proteomes" id="UP000490535">
    <property type="component" value="Unassembled WGS sequence"/>
</dbReference>
<dbReference type="GO" id="GO:0003677">
    <property type="term" value="F:DNA binding"/>
    <property type="evidence" value="ECO:0007669"/>
    <property type="project" value="UniProtKB-KW"/>
</dbReference>
<comment type="caution">
    <text evidence="17">The sequence shown here is derived from an EMBL/GenBank/DDBJ whole genome shotgun (WGS) entry which is preliminary data.</text>
</comment>
<dbReference type="GO" id="GO:0006281">
    <property type="term" value="P:DNA repair"/>
    <property type="evidence" value="ECO:0007669"/>
    <property type="project" value="TreeGrafter"/>
</dbReference>
<reference evidence="18" key="1">
    <citation type="journal article" date="2020" name="MBio">
        <title>Horizontal gene transfer to a defensive symbiont with a reduced genome amongst a multipartite beetle microbiome.</title>
        <authorList>
            <person name="Waterworth S.C."/>
            <person name="Florez L.V."/>
            <person name="Rees E.R."/>
            <person name="Hertweck C."/>
            <person name="Kaltenpoth M."/>
            <person name="Kwan J.C."/>
        </authorList>
    </citation>
    <scope>NUCLEOTIDE SEQUENCE [LARGE SCALE GENOMIC DNA]</scope>
</reference>
<dbReference type="PANTHER" id="PTHR11390">
    <property type="entry name" value="PROKARYOTIC DNA TOPOISOMERASE"/>
    <property type="match status" value="1"/>
</dbReference>
<keyword evidence="4" id="KW-0479">Metal-binding</keyword>
<comment type="similarity">
    <text evidence="2">Belongs to the type IA topoisomerase family.</text>
</comment>
<evidence type="ECO:0000259" key="16">
    <source>
        <dbReference type="PROSITE" id="PS52039"/>
    </source>
</evidence>
<keyword evidence="10 17" id="KW-0413">Isomerase</keyword>
<evidence type="ECO:0000256" key="13">
    <source>
        <dbReference type="ARBA" id="ARBA00032235"/>
    </source>
</evidence>
<evidence type="ECO:0000256" key="14">
    <source>
        <dbReference type="ARBA" id="ARBA00032877"/>
    </source>
</evidence>
<name>A0A833PF65_ACIBZ</name>
<evidence type="ECO:0000256" key="5">
    <source>
        <dbReference type="ARBA" id="ARBA00022737"/>
    </source>
</evidence>
<evidence type="ECO:0000256" key="8">
    <source>
        <dbReference type="ARBA" id="ARBA00023029"/>
    </source>
</evidence>
<comment type="catalytic activity">
    <reaction evidence="1">
        <text>ATP-independent breakage of single-stranded DNA, followed by passage and rejoining.</text>
        <dbReference type="EC" id="5.6.2.1"/>
    </reaction>
</comment>
<dbReference type="InterPro" id="IPR000380">
    <property type="entry name" value="Topo_IA"/>
</dbReference>
<dbReference type="InterPro" id="IPR013826">
    <property type="entry name" value="Topo_IA_cen_sub3"/>
</dbReference>
<keyword evidence="7" id="KW-0862">Zinc</keyword>
<feature type="domain" description="Toprim" evidence="15">
    <location>
        <begin position="2"/>
        <end position="135"/>
    </location>
</feature>
<dbReference type="PANTHER" id="PTHR11390:SF21">
    <property type="entry name" value="DNA TOPOISOMERASE 3-ALPHA"/>
    <property type="match status" value="1"/>
</dbReference>
<dbReference type="SMART" id="SM00493">
    <property type="entry name" value="TOPRIM"/>
    <property type="match status" value="1"/>
</dbReference>
<dbReference type="InterPro" id="IPR013497">
    <property type="entry name" value="Topo_IA_cen"/>
</dbReference>
<dbReference type="GO" id="GO:0043597">
    <property type="term" value="C:cytoplasmic replication fork"/>
    <property type="evidence" value="ECO:0007669"/>
    <property type="project" value="TreeGrafter"/>
</dbReference>
<evidence type="ECO:0000256" key="9">
    <source>
        <dbReference type="ARBA" id="ARBA00023125"/>
    </source>
</evidence>
<dbReference type="SMART" id="SM00437">
    <property type="entry name" value="TOP1Ac"/>
    <property type="match status" value="1"/>
</dbReference>
<dbReference type="Pfam" id="PF01751">
    <property type="entry name" value="Toprim"/>
    <property type="match status" value="1"/>
</dbReference>
<dbReference type="Pfam" id="PF01396">
    <property type="entry name" value="Zn_ribbon_Top1"/>
    <property type="match status" value="2"/>
</dbReference>
<evidence type="ECO:0000256" key="10">
    <source>
        <dbReference type="ARBA" id="ARBA00023235"/>
    </source>
</evidence>
<evidence type="ECO:0000313" key="18">
    <source>
        <dbReference type="Proteomes" id="UP000490535"/>
    </source>
</evidence>
<dbReference type="AlphaFoldDB" id="A0A833PF65"/>
<dbReference type="InterPro" id="IPR003602">
    <property type="entry name" value="Topo_IA_DNA-bd_dom"/>
</dbReference>
<feature type="domain" description="Topo IA-type catalytic" evidence="16">
    <location>
        <begin position="152"/>
        <end position="623"/>
    </location>
</feature>
<dbReference type="SMART" id="SM00436">
    <property type="entry name" value="TOP1Bc"/>
    <property type="match status" value="1"/>
</dbReference>
<dbReference type="GO" id="GO:0008270">
    <property type="term" value="F:zinc ion binding"/>
    <property type="evidence" value="ECO:0007669"/>
    <property type="project" value="UniProtKB-KW"/>
</dbReference>
<evidence type="ECO:0000259" key="15">
    <source>
        <dbReference type="PROSITE" id="PS50880"/>
    </source>
</evidence>
<dbReference type="InterPro" id="IPR003601">
    <property type="entry name" value="Topo_IA_2"/>
</dbReference>
<proteinExistence type="inferred from homology"/>
<dbReference type="CDD" id="cd03362">
    <property type="entry name" value="TOPRIM_TopoIA_TopoIII"/>
    <property type="match status" value="1"/>
</dbReference>
<dbReference type="InterPro" id="IPR013824">
    <property type="entry name" value="Topo_IA_cen_sub1"/>
</dbReference>
<dbReference type="Pfam" id="PF01131">
    <property type="entry name" value="Topoisom_bac"/>
    <property type="match status" value="1"/>
</dbReference>
<evidence type="ECO:0000256" key="3">
    <source>
        <dbReference type="ARBA" id="ARBA00012891"/>
    </source>
</evidence>
<dbReference type="InterPro" id="IPR023405">
    <property type="entry name" value="Topo_IA_core_domain"/>
</dbReference>
<keyword evidence="8" id="KW-0799">Topoisomerase</keyword>
<keyword evidence="5" id="KW-0677">Repeat</keyword>
<dbReference type="PROSITE" id="PS50880">
    <property type="entry name" value="TOPRIM"/>
    <property type="match status" value="1"/>
</dbReference>
<evidence type="ECO:0000256" key="4">
    <source>
        <dbReference type="ARBA" id="ARBA00022723"/>
    </source>
</evidence>
<evidence type="ECO:0000256" key="11">
    <source>
        <dbReference type="ARBA" id="ARBA00030003"/>
    </source>
</evidence>
<evidence type="ECO:0000256" key="1">
    <source>
        <dbReference type="ARBA" id="ARBA00000213"/>
    </source>
</evidence>
<protein>
    <recommendedName>
        <fullName evidence="3">DNA topoisomerase</fullName>
        <ecNumber evidence="3">5.6.2.1</ecNumber>
    </recommendedName>
    <alternativeName>
        <fullName evidence="14">Omega-protein</fullName>
    </alternativeName>
    <alternativeName>
        <fullName evidence="13">Relaxing enzyme</fullName>
    </alternativeName>
    <alternativeName>
        <fullName evidence="11">Swivelase</fullName>
    </alternativeName>
    <alternativeName>
        <fullName evidence="12">Untwisting enzyme</fullName>
    </alternativeName>
</protein>
<keyword evidence="9" id="KW-0238">DNA-binding</keyword>
<evidence type="ECO:0000256" key="7">
    <source>
        <dbReference type="ARBA" id="ARBA00022833"/>
    </source>
</evidence>
<dbReference type="Gene3D" id="3.30.65.10">
    <property type="entry name" value="Bacterial Topoisomerase I, domain 1"/>
    <property type="match status" value="1"/>
</dbReference>
<dbReference type="PRINTS" id="PR00417">
    <property type="entry name" value="PRTPISMRASEI"/>
</dbReference>
<evidence type="ECO:0000256" key="6">
    <source>
        <dbReference type="ARBA" id="ARBA00022771"/>
    </source>
</evidence>
<dbReference type="InterPro" id="IPR006171">
    <property type="entry name" value="TOPRIM_dom"/>
</dbReference>
<dbReference type="NCBIfam" id="NF005829">
    <property type="entry name" value="PRK07726.1"/>
    <property type="match status" value="1"/>
</dbReference>
<dbReference type="SUPFAM" id="SSF57783">
    <property type="entry name" value="Zinc beta-ribbon"/>
    <property type="match status" value="1"/>
</dbReference>
<dbReference type="InterPro" id="IPR034144">
    <property type="entry name" value="TOPRIM_TopoIII"/>
</dbReference>
<dbReference type="Gene3D" id="1.10.290.10">
    <property type="entry name" value="Topoisomerase I, domain 4"/>
    <property type="match status" value="1"/>
</dbReference>
<dbReference type="PROSITE" id="PS52039">
    <property type="entry name" value="TOPO_IA_2"/>
    <property type="match status" value="1"/>
</dbReference>
<evidence type="ECO:0000256" key="2">
    <source>
        <dbReference type="ARBA" id="ARBA00009446"/>
    </source>
</evidence>
<dbReference type="NCBIfam" id="TIGR01056">
    <property type="entry name" value="topB"/>
    <property type="match status" value="1"/>
</dbReference>
<accession>A0A833PF65</accession>
<organism evidence="17 18">
    <name type="scientific">Acinetobacter bereziniae</name>
    <name type="common">Acinetobacter genomosp. 10</name>
    <dbReference type="NCBI Taxonomy" id="106648"/>
    <lineage>
        <taxon>Bacteria</taxon>
        <taxon>Pseudomonadati</taxon>
        <taxon>Pseudomonadota</taxon>
        <taxon>Gammaproteobacteria</taxon>
        <taxon>Moraxellales</taxon>
        <taxon>Moraxellaceae</taxon>
        <taxon>Acinetobacter</taxon>
    </lineage>
</organism>
<dbReference type="SUPFAM" id="SSF56712">
    <property type="entry name" value="Prokaryotic type I DNA topoisomerase"/>
    <property type="match status" value="1"/>
</dbReference>
<dbReference type="Gene3D" id="1.10.460.10">
    <property type="entry name" value="Topoisomerase I, domain 2"/>
    <property type="match status" value="1"/>
</dbReference>
<dbReference type="EC" id="5.6.2.1" evidence="3"/>
<dbReference type="Gene3D" id="2.70.20.10">
    <property type="entry name" value="Topoisomerase I, domain 3"/>
    <property type="match status" value="1"/>
</dbReference>
<dbReference type="GO" id="GO:0006265">
    <property type="term" value="P:DNA topological change"/>
    <property type="evidence" value="ECO:0007669"/>
    <property type="project" value="InterPro"/>
</dbReference>
<dbReference type="Gene3D" id="3.40.50.140">
    <property type="match status" value="1"/>
</dbReference>
<gene>
    <name evidence="17" type="primary">topB</name>
    <name evidence="17" type="ORF">GAK29_00207</name>
</gene>
<sequence>MRRLFIAEKPELAEAICAGLGNKTGSKSDGYYTCGNDIVTWCYGHMLRLSDPEEYDQKYSKWNLDDLPFSFIPWQKMISDDKQKQVKIIFNLVNSVDAVVNAGDPDDEGQLLVDELLEFCGNTKPVYRVLINDFNLKLVQKALANIRPNSEFQFMSAAAEARSVGDQLYGYNMTRGYTLKARSSGFDGVLSVGRVQTPILGLVVRRCREFKAHKQAFYYNVSARFDITGCQFNGRYQIIDTDQVDDKKRLISAEQAQKIVDDVKGKQAKVISAKTTQKETPPVLPYNLLKLQADASRKYGYKPDKVKEITQALREKHQLITYNRSDCEYLSDEQHEDAPGVLAAILETAPIFAQVIQKADPVIKSRAFNSSKVSAHHAIIPTEGTADFSRLSEAEQRIYLLIARAYIAQFFPNMKYDETEIYVECEQHKFKTVSNVVTDLGWKKLYKNDADNDDIKENDEAESVDLRQVQNNSFGVCIDASSEKKATKPQPLYTIATLLKDLTRVAKYVRDPELKKILVEKDKGKEGENGGIGTPATRDSIIAGLLNRGFIVEEGKNLIASEVGEKLYDALPDSAKFPDMTAIWHDQQKTLKNKDDVVNFVRGLMEFISTEIEAVKNSSLSVVKQHECPGCKMYYLKRITPKGKDAFWACSDRDNCGYTAPDAGGLPGKPKPKPAVSAQHKCKTCGKGLIRRTGKKGKVSYAFWGCSGFPECKESYKDDKGKPNYTSST</sequence>
<evidence type="ECO:0000256" key="12">
    <source>
        <dbReference type="ARBA" id="ARBA00031985"/>
    </source>
</evidence>
<dbReference type="EMBL" id="WNDP01000003">
    <property type="protein sequence ID" value="KAF1028111.1"/>
    <property type="molecule type" value="Genomic_DNA"/>
</dbReference>
<evidence type="ECO:0000313" key="17">
    <source>
        <dbReference type="EMBL" id="KAF1028111.1"/>
    </source>
</evidence>
<dbReference type="GO" id="GO:0006310">
    <property type="term" value="P:DNA recombination"/>
    <property type="evidence" value="ECO:0007669"/>
    <property type="project" value="TreeGrafter"/>
</dbReference>
<dbReference type="InterPro" id="IPR013825">
    <property type="entry name" value="Topo_IA_cen_sub2"/>
</dbReference>
<dbReference type="InterPro" id="IPR013498">
    <property type="entry name" value="Topo_IA_Znf"/>
</dbReference>
<keyword evidence="6" id="KW-0863">Zinc-finger</keyword>
<dbReference type="InterPro" id="IPR005738">
    <property type="entry name" value="TopoIII"/>
</dbReference>
<dbReference type="GO" id="GO:0003917">
    <property type="term" value="F:DNA topoisomerase type I (single strand cut, ATP-independent) activity"/>
    <property type="evidence" value="ECO:0007669"/>
    <property type="project" value="UniProtKB-EC"/>
</dbReference>